<dbReference type="AlphaFoldDB" id="A0A7W9NI80"/>
<evidence type="ECO:0000256" key="2">
    <source>
        <dbReference type="SAM" id="Phobius"/>
    </source>
</evidence>
<protein>
    <submittedName>
        <fullName evidence="3">Uncharacterized protein</fullName>
    </submittedName>
</protein>
<keyword evidence="2" id="KW-0472">Membrane</keyword>
<dbReference type="EMBL" id="JACHIR010000001">
    <property type="protein sequence ID" value="MBB5892853.1"/>
    <property type="molecule type" value="Genomic_DNA"/>
</dbReference>
<name>A0A7W9NI80_9PSEU</name>
<keyword evidence="4" id="KW-1185">Reference proteome</keyword>
<evidence type="ECO:0000313" key="4">
    <source>
        <dbReference type="Proteomes" id="UP000585638"/>
    </source>
</evidence>
<feature type="compositionally biased region" description="Basic and acidic residues" evidence="1">
    <location>
        <begin position="1"/>
        <end position="11"/>
    </location>
</feature>
<organism evidence="3 4">
    <name type="scientific">Kutzneria kofuensis</name>
    <dbReference type="NCBI Taxonomy" id="103725"/>
    <lineage>
        <taxon>Bacteria</taxon>
        <taxon>Bacillati</taxon>
        <taxon>Actinomycetota</taxon>
        <taxon>Actinomycetes</taxon>
        <taxon>Pseudonocardiales</taxon>
        <taxon>Pseudonocardiaceae</taxon>
        <taxon>Kutzneria</taxon>
    </lineage>
</organism>
<reference evidence="3 4" key="1">
    <citation type="submission" date="2020-08" db="EMBL/GenBank/DDBJ databases">
        <title>Sequencing the genomes of 1000 actinobacteria strains.</title>
        <authorList>
            <person name="Klenk H.-P."/>
        </authorList>
    </citation>
    <scope>NUCLEOTIDE SEQUENCE [LARGE SCALE GENOMIC DNA]</scope>
    <source>
        <strain evidence="3 4">DSM 43851</strain>
    </source>
</reference>
<feature type="transmembrane region" description="Helical" evidence="2">
    <location>
        <begin position="225"/>
        <end position="246"/>
    </location>
</feature>
<dbReference type="RefSeq" id="WP_184863844.1">
    <property type="nucleotide sequence ID" value="NZ_BAAAWY010000001.1"/>
</dbReference>
<comment type="caution">
    <text evidence="3">The sequence shown here is derived from an EMBL/GenBank/DDBJ whole genome shotgun (WGS) entry which is preliminary data.</text>
</comment>
<sequence length="249" mass="25462">MSKSDDPERLLAEALRAQAVSAPVTMPPLPAVLTKAAEEAEEQPEAADEKSAVEDVAADEATTGEADADEPDATDEAADDAATAEEDGADEPESAPEAPAADEAVAKEPEAVPRPPAGSGDSAFTEEMVLRELSSGPSTGELATIRINNAQHHVETERFSPLENLYGPVGAGPGFGLISGSEVGSTVGPPVGEFDHLLPEPPTRAVATNAVPTTKMRAERGQVPGWLILLFALVLGLAGGAVAGLLSML</sequence>
<evidence type="ECO:0000256" key="1">
    <source>
        <dbReference type="SAM" id="MobiDB-lite"/>
    </source>
</evidence>
<proteinExistence type="predicted"/>
<feature type="compositionally biased region" description="Acidic residues" evidence="1">
    <location>
        <begin position="66"/>
        <end position="94"/>
    </location>
</feature>
<keyword evidence="2" id="KW-0812">Transmembrane</keyword>
<gene>
    <name evidence="3" type="ORF">BJ998_004049</name>
</gene>
<accession>A0A7W9NI80</accession>
<feature type="region of interest" description="Disordered" evidence="1">
    <location>
        <begin position="1"/>
        <end position="122"/>
    </location>
</feature>
<keyword evidence="2" id="KW-1133">Transmembrane helix</keyword>
<dbReference type="Proteomes" id="UP000585638">
    <property type="component" value="Unassembled WGS sequence"/>
</dbReference>
<evidence type="ECO:0000313" key="3">
    <source>
        <dbReference type="EMBL" id="MBB5892853.1"/>
    </source>
</evidence>